<gene>
    <name evidence="1" type="ORF">QCO44_07945</name>
</gene>
<comment type="caution">
    <text evidence="1">The sequence shown here is derived from an EMBL/GenBank/DDBJ whole genome shotgun (WGS) entry which is preliminary data.</text>
</comment>
<dbReference type="Proteomes" id="UP001559623">
    <property type="component" value="Unassembled WGS sequence"/>
</dbReference>
<sequence length="615" mass="69621">MDRKKGEWRAPLNDSGELVGINDLARVSFGIRTIHYLVRETVQNSLDARREDAEGPVIVAFHAFDIPQEKFPGREQFREILKRCQESNEDDRTSREVFQRARDLMKEERISVLRISDFRTRGLEGAMAGEKGSLWSGLVKEQGFSVQKEANAGGSFGIGKAVVYSCSELRTAFFASLAADGVKSYTGVAKLVSYKDEEDRWTTGTVYYSDENKKALLDIFELDPDFWRRTSGTDIFVMGLVPLEDMQQEMIRAVLDNFLLSIWLGHLEVEIGKQRIARNNIGLYADSLPVEKLPGSPHHKEYYEENRMMQRYARILLAEDEAAQRIELKASEYGGKYGFPDGAATLFLTKGDGLNRRILMSRHIGMKLFEQKGFPSGIDFTGIFLIHDNEMGRAFRQIEVPSHDAWEPGILQDAAQEKRAKEMYAGLRKYLKEKVRSCLASEDELGIDAFGAGAFLPDMENAAVRGMLAKRGEKDRETLGNKIAKVRKKKDLPVVGKRLRDTPLHMRTLCLDREKGRQRLSFMAPRRTERARLELFLAGEQADVPVRLLEAELMGRARARIESFGGNAIVLQNVAKGAKIIVEYTMAYTDYCMMEAKYIEDSRAAHAVPAAREDE</sequence>
<evidence type="ECO:0000313" key="1">
    <source>
        <dbReference type="EMBL" id="MEX5285567.1"/>
    </source>
</evidence>
<organism evidence="1 2">
    <name type="scientific">Selenomonas sputigena</name>
    <dbReference type="NCBI Taxonomy" id="69823"/>
    <lineage>
        <taxon>Bacteria</taxon>
        <taxon>Bacillati</taxon>
        <taxon>Bacillota</taxon>
        <taxon>Negativicutes</taxon>
        <taxon>Selenomonadales</taxon>
        <taxon>Selenomonadaceae</taxon>
        <taxon>Selenomonas</taxon>
    </lineage>
</organism>
<proteinExistence type="predicted"/>
<reference evidence="1 2" key="1">
    <citation type="submission" date="2023-04" db="EMBL/GenBank/DDBJ databases">
        <title>Genome Sequence of Selenomonas sputigena ATCC 33150.</title>
        <authorList>
            <person name="Miller D.P."/>
            <person name="Anvari S."/>
            <person name="Polson S.W."/>
            <person name="Macdonald M."/>
            <person name="Mcdowell J.V."/>
        </authorList>
    </citation>
    <scope>NUCLEOTIDE SEQUENCE [LARGE SCALE GENOMIC DNA]</scope>
    <source>
        <strain evidence="1 2">ATCC 33150</strain>
    </source>
</reference>
<keyword evidence="2" id="KW-1185">Reference proteome</keyword>
<protein>
    <submittedName>
        <fullName evidence="1">Uncharacterized protein</fullName>
    </submittedName>
</protein>
<name>A0ABV3X7K6_9FIRM</name>
<accession>A0ABV3X7K6</accession>
<dbReference type="RefSeq" id="WP_368847293.1">
    <property type="nucleotide sequence ID" value="NZ_CP194411.1"/>
</dbReference>
<dbReference type="EMBL" id="JARVLH010000004">
    <property type="protein sequence ID" value="MEX5285567.1"/>
    <property type="molecule type" value="Genomic_DNA"/>
</dbReference>
<evidence type="ECO:0000313" key="2">
    <source>
        <dbReference type="Proteomes" id="UP001559623"/>
    </source>
</evidence>